<organism evidence="2 3">
    <name type="scientific">Marinomonas spartinae</name>
    <dbReference type="NCBI Taxonomy" id="1792290"/>
    <lineage>
        <taxon>Bacteria</taxon>
        <taxon>Pseudomonadati</taxon>
        <taxon>Pseudomonadota</taxon>
        <taxon>Gammaproteobacteria</taxon>
        <taxon>Oceanospirillales</taxon>
        <taxon>Oceanospirillaceae</taxon>
        <taxon>Marinomonas</taxon>
    </lineage>
</organism>
<reference evidence="2 3" key="1">
    <citation type="submission" date="2016-06" db="EMBL/GenBank/DDBJ databases">
        <authorList>
            <person name="Kjaerup R.B."/>
            <person name="Dalgaard T.S."/>
            <person name="Juul-Madsen H.R."/>
        </authorList>
    </citation>
    <scope>NUCLEOTIDE SEQUENCE [LARGE SCALE GENOMIC DNA]</scope>
    <source>
        <strain evidence="2 3">CECT 8886</strain>
    </source>
</reference>
<dbReference type="Gene3D" id="2.30.30.220">
    <property type="entry name" value="SspB-like"/>
    <property type="match status" value="1"/>
</dbReference>
<evidence type="ECO:0008006" key="4">
    <source>
        <dbReference type="Google" id="ProtNLM"/>
    </source>
</evidence>
<evidence type="ECO:0000256" key="1">
    <source>
        <dbReference type="SAM" id="MobiDB-lite"/>
    </source>
</evidence>
<dbReference type="GO" id="GO:0005840">
    <property type="term" value="C:ribosome"/>
    <property type="evidence" value="ECO:0007669"/>
    <property type="project" value="TreeGrafter"/>
</dbReference>
<dbReference type="PIRSF" id="PIRSF005276">
    <property type="entry name" value="SspB"/>
    <property type="match status" value="1"/>
</dbReference>
<dbReference type="SUPFAM" id="SSF101738">
    <property type="entry name" value="SspB-like"/>
    <property type="match status" value="1"/>
</dbReference>
<dbReference type="EMBL" id="FLOB01000003">
    <property type="protein sequence ID" value="SBS29920.1"/>
    <property type="molecule type" value="Genomic_DNA"/>
</dbReference>
<dbReference type="GO" id="GO:0045732">
    <property type="term" value="P:positive regulation of protein catabolic process"/>
    <property type="evidence" value="ECO:0007669"/>
    <property type="project" value="TreeGrafter"/>
</dbReference>
<keyword evidence="3" id="KW-1185">Reference proteome</keyword>
<dbReference type="OrthoDB" id="9797358at2"/>
<feature type="region of interest" description="Disordered" evidence="1">
    <location>
        <begin position="99"/>
        <end position="127"/>
    </location>
</feature>
<sequence length="127" mass="13966">MLPKRSYLLNAAYSWIADNDMTPYLLVDADQAGTIIPREFVKDGQIVLDISMSAVRNLIMDKSGVSFGARFGGKPMEVYVPIQAALALYAQENGDGFVFPDEEFPEEAPEPTPPTPPKKGFTLKVVK</sequence>
<dbReference type="Proteomes" id="UP000092544">
    <property type="component" value="Unassembled WGS sequence"/>
</dbReference>
<dbReference type="Pfam" id="PF04386">
    <property type="entry name" value="SspB"/>
    <property type="match status" value="1"/>
</dbReference>
<protein>
    <recommendedName>
        <fullName evidence="4">Stringent starvation protein B</fullName>
    </recommendedName>
</protein>
<gene>
    <name evidence="2" type="ORF">MSP8886_01639</name>
</gene>
<dbReference type="AlphaFoldDB" id="A0A1A8TDS0"/>
<dbReference type="STRING" id="1792290.MSP8886_01639"/>
<dbReference type="GO" id="GO:0005829">
    <property type="term" value="C:cytosol"/>
    <property type="evidence" value="ECO:0007669"/>
    <property type="project" value="TreeGrafter"/>
</dbReference>
<name>A0A1A8TDS0_9GAMM</name>
<feature type="compositionally biased region" description="Acidic residues" evidence="1">
    <location>
        <begin position="100"/>
        <end position="109"/>
    </location>
</feature>
<dbReference type="RefSeq" id="WP_067014782.1">
    <property type="nucleotide sequence ID" value="NZ_FLOB01000003.1"/>
</dbReference>
<dbReference type="PANTHER" id="PTHR37486">
    <property type="entry name" value="STRINGENT STARVATION PROTEIN B"/>
    <property type="match status" value="1"/>
</dbReference>
<dbReference type="PANTHER" id="PTHR37486:SF1">
    <property type="entry name" value="STRINGENT STARVATION PROTEIN B"/>
    <property type="match status" value="1"/>
</dbReference>
<accession>A0A1A8TDS0</accession>
<evidence type="ECO:0000313" key="3">
    <source>
        <dbReference type="Proteomes" id="UP000092544"/>
    </source>
</evidence>
<dbReference type="InterPro" id="IPR036760">
    <property type="entry name" value="SspB-like_sf"/>
</dbReference>
<evidence type="ECO:0000313" key="2">
    <source>
        <dbReference type="EMBL" id="SBS29920.1"/>
    </source>
</evidence>
<proteinExistence type="predicted"/>
<dbReference type="InterPro" id="IPR007481">
    <property type="entry name" value="SspB"/>
</dbReference>